<dbReference type="AlphaFoldDB" id="A0A2G9RVY3"/>
<evidence type="ECO:0000256" key="2">
    <source>
        <dbReference type="ARBA" id="ARBA00022723"/>
    </source>
</evidence>
<feature type="domain" description="C2H2-type" evidence="8">
    <location>
        <begin position="478"/>
        <end position="505"/>
    </location>
</feature>
<feature type="domain" description="C2H2-type" evidence="8">
    <location>
        <begin position="449"/>
        <end position="477"/>
    </location>
</feature>
<comment type="subcellular location">
    <subcellularLocation>
        <location evidence="1">Nucleus</location>
    </subcellularLocation>
</comment>
<dbReference type="SUPFAM" id="SSF109640">
    <property type="entry name" value="KRAB domain (Kruppel-associated box)"/>
    <property type="match status" value="2"/>
</dbReference>
<evidence type="ECO:0000256" key="6">
    <source>
        <dbReference type="ARBA" id="ARBA00023242"/>
    </source>
</evidence>
<dbReference type="EMBL" id="KV931313">
    <property type="protein sequence ID" value="PIO32068.1"/>
    <property type="molecule type" value="Genomic_DNA"/>
</dbReference>
<dbReference type="Pfam" id="PF01352">
    <property type="entry name" value="KRAB"/>
    <property type="match status" value="2"/>
</dbReference>
<dbReference type="PROSITE" id="PS50157">
    <property type="entry name" value="ZINC_FINGER_C2H2_2"/>
    <property type="match status" value="6"/>
</dbReference>
<keyword evidence="4 7" id="KW-0863">Zinc-finger</keyword>
<dbReference type="SMART" id="SM00349">
    <property type="entry name" value="KRAB"/>
    <property type="match status" value="2"/>
</dbReference>
<evidence type="ECO:0000256" key="3">
    <source>
        <dbReference type="ARBA" id="ARBA00022737"/>
    </source>
</evidence>
<keyword evidence="5" id="KW-0862">Zinc</keyword>
<evidence type="ECO:0000313" key="10">
    <source>
        <dbReference type="EMBL" id="PIO32068.1"/>
    </source>
</evidence>
<evidence type="ECO:0000256" key="7">
    <source>
        <dbReference type="PROSITE-ProRule" id="PRU00042"/>
    </source>
</evidence>
<keyword evidence="3" id="KW-0677">Repeat</keyword>
<dbReference type="FunFam" id="3.30.160.60:FF:000358">
    <property type="entry name" value="zinc finger protein 24"/>
    <property type="match status" value="1"/>
</dbReference>
<accession>A0A2G9RVY3</accession>
<dbReference type="InterPro" id="IPR036236">
    <property type="entry name" value="Znf_C2H2_sf"/>
</dbReference>
<evidence type="ECO:0000259" key="9">
    <source>
        <dbReference type="PROSITE" id="PS50805"/>
    </source>
</evidence>
<gene>
    <name evidence="10" type="ORF">AB205_0161370</name>
</gene>
<reference evidence="11" key="1">
    <citation type="journal article" date="2017" name="Nat. Commun.">
        <title>The North American bullfrog draft genome provides insight into hormonal regulation of long noncoding RNA.</title>
        <authorList>
            <person name="Hammond S.A."/>
            <person name="Warren R.L."/>
            <person name="Vandervalk B.P."/>
            <person name="Kucuk E."/>
            <person name="Khan H."/>
            <person name="Gibb E.A."/>
            <person name="Pandoh P."/>
            <person name="Kirk H."/>
            <person name="Zhao Y."/>
            <person name="Jones M."/>
            <person name="Mungall A.J."/>
            <person name="Coope R."/>
            <person name="Pleasance S."/>
            <person name="Moore R.A."/>
            <person name="Holt R.A."/>
            <person name="Round J.M."/>
            <person name="Ohora S."/>
            <person name="Walle B.V."/>
            <person name="Veldhoen N."/>
            <person name="Helbing C.C."/>
            <person name="Birol I."/>
        </authorList>
    </citation>
    <scope>NUCLEOTIDE SEQUENCE [LARGE SCALE GENOMIC DNA]</scope>
</reference>
<dbReference type="Proteomes" id="UP000228934">
    <property type="component" value="Unassembled WGS sequence"/>
</dbReference>
<protein>
    <submittedName>
        <fullName evidence="10">Uncharacterized protein</fullName>
    </submittedName>
</protein>
<dbReference type="PANTHER" id="PTHR16515:SF66">
    <property type="entry name" value="C2H2-TYPE DOMAIN-CONTAINING PROTEIN"/>
    <property type="match status" value="1"/>
</dbReference>
<dbReference type="InterPro" id="IPR013087">
    <property type="entry name" value="Znf_C2H2_type"/>
</dbReference>
<dbReference type="SMART" id="SM00355">
    <property type="entry name" value="ZnF_C2H2"/>
    <property type="match status" value="6"/>
</dbReference>
<dbReference type="SUPFAM" id="SSF57667">
    <property type="entry name" value="beta-beta-alpha zinc fingers"/>
    <property type="match status" value="4"/>
</dbReference>
<proteinExistence type="predicted"/>
<dbReference type="GO" id="GO:0005634">
    <property type="term" value="C:nucleus"/>
    <property type="evidence" value="ECO:0007669"/>
    <property type="project" value="UniProtKB-SubCell"/>
</dbReference>
<dbReference type="Gene3D" id="3.30.160.60">
    <property type="entry name" value="Classic Zinc Finger"/>
    <property type="match status" value="6"/>
</dbReference>
<keyword evidence="2" id="KW-0479">Metal-binding</keyword>
<organism evidence="10 11">
    <name type="scientific">Aquarana catesbeiana</name>
    <name type="common">American bullfrog</name>
    <name type="synonym">Rana catesbeiana</name>
    <dbReference type="NCBI Taxonomy" id="8400"/>
    <lineage>
        <taxon>Eukaryota</taxon>
        <taxon>Metazoa</taxon>
        <taxon>Chordata</taxon>
        <taxon>Craniata</taxon>
        <taxon>Vertebrata</taxon>
        <taxon>Euteleostomi</taxon>
        <taxon>Amphibia</taxon>
        <taxon>Batrachia</taxon>
        <taxon>Anura</taxon>
        <taxon>Neobatrachia</taxon>
        <taxon>Ranoidea</taxon>
        <taxon>Ranidae</taxon>
        <taxon>Aquarana</taxon>
    </lineage>
</organism>
<name>A0A2G9RVY3_AQUCT</name>
<dbReference type="FunFam" id="3.30.160.60:FF:000710">
    <property type="entry name" value="Zinc finger protein 768"/>
    <property type="match status" value="1"/>
</dbReference>
<dbReference type="GO" id="GO:0008270">
    <property type="term" value="F:zinc ion binding"/>
    <property type="evidence" value="ECO:0007669"/>
    <property type="project" value="UniProtKB-KW"/>
</dbReference>
<evidence type="ECO:0000313" key="11">
    <source>
        <dbReference type="Proteomes" id="UP000228934"/>
    </source>
</evidence>
<dbReference type="PROSITE" id="PS50805">
    <property type="entry name" value="KRAB"/>
    <property type="match status" value="1"/>
</dbReference>
<dbReference type="CDD" id="cd07765">
    <property type="entry name" value="KRAB_A-box"/>
    <property type="match status" value="2"/>
</dbReference>
<dbReference type="OrthoDB" id="8117402at2759"/>
<feature type="domain" description="KRAB" evidence="9">
    <location>
        <begin position="152"/>
        <end position="230"/>
    </location>
</feature>
<dbReference type="InterPro" id="IPR036051">
    <property type="entry name" value="KRAB_dom_sf"/>
</dbReference>
<feature type="domain" description="C2H2-type" evidence="8">
    <location>
        <begin position="315"/>
        <end position="333"/>
    </location>
</feature>
<dbReference type="PROSITE" id="PS00028">
    <property type="entry name" value="ZINC_FINGER_C2H2_1"/>
    <property type="match status" value="3"/>
</dbReference>
<feature type="domain" description="C2H2-type" evidence="8">
    <location>
        <begin position="421"/>
        <end position="448"/>
    </location>
</feature>
<evidence type="ECO:0000259" key="8">
    <source>
        <dbReference type="PROSITE" id="PS50157"/>
    </source>
</evidence>
<dbReference type="GO" id="GO:0006355">
    <property type="term" value="P:regulation of DNA-templated transcription"/>
    <property type="evidence" value="ECO:0007669"/>
    <property type="project" value="InterPro"/>
</dbReference>
<dbReference type="InterPro" id="IPR050331">
    <property type="entry name" value="Zinc_finger"/>
</dbReference>
<dbReference type="Gene3D" id="6.10.140.140">
    <property type="match status" value="2"/>
</dbReference>
<feature type="domain" description="C2H2-type" evidence="8">
    <location>
        <begin position="334"/>
        <end position="368"/>
    </location>
</feature>
<evidence type="ECO:0000256" key="1">
    <source>
        <dbReference type="ARBA" id="ARBA00004123"/>
    </source>
</evidence>
<dbReference type="Pfam" id="PF00096">
    <property type="entry name" value="zf-C2H2"/>
    <property type="match status" value="5"/>
</dbReference>
<sequence length="515" mass="60097">MMMDEDRSQMTERLLNFTLEIIYLLTGESFPPVKSGDRVTITVPPSHTQIPKKYSNKKILEVTKKMMELLTGELRSSRMEKQWSQMTEKIINLTLEVIFLLTGEIFPPLKDEDQLTFTVPPPRSLMIKLNNGKKILEVTKKMMELLTGEVPIRCQDVTVYFSMEEWEYLERHKDLYKDVMMDNQQILSCVKKKIHLNKKIHKLSLEIIYLLIGENFPPVKSGDQVTITVPPPNSFTLERNNMLKILEVTNKIIELLTGEVPIRCQDVTVYFSMEEWEYLEGQKDLYKDVMMEYQLPNTSPDGYNFTHTKLYSEVYPCPKCDKSFTDRWDLTKHLSCHMGEIFVCECGKYFKDKSQLTRHLPVHTGEKPFTCLECGKCFSRKDTLVKHKRTHRDRKNSSCTECEKLFLKNLDFTRSRPEGSFACSECGKCFSQERDLCKHQGGHTGERPFSCSDCGLCFKQKAHLLNHLMRTHRGKFPFSCSSCGKSFKTKSEFDLYLRDHSARERYIVPESLECR</sequence>
<dbReference type="InterPro" id="IPR001909">
    <property type="entry name" value="KRAB"/>
</dbReference>
<evidence type="ECO:0000256" key="5">
    <source>
        <dbReference type="ARBA" id="ARBA00022833"/>
    </source>
</evidence>
<dbReference type="PANTHER" id="PTHR16515">
    <property type="entry name" value="PR DOMAIN ZINC FINGER PROTEIN"/>
    <property type="match status" value="1"/>
</dbReference>
<feature type="domain" description="C2H2-type" evidence="8">
    <location>
        <begin position="369"/>
        <end position="396"/>
    </location>
</feature>
<keyword evidence="6" id="KW-0539">Nucleus</keyword>
<keyword evidence="11" id="KW-1185">Reference proteome</keyword>
<evidence type="ECO:0000256" key="4">
    <source>
        <dbReference type="ARBA" id="ARBA00022771"/>
    </source>
</evidence>